<evidence type="ECO:0008006" key="3">
    <source>
        <dbReference type="Google" id="ProtNLM"/>
    </source>
</evidence>
<evidence type="ECO:0000313" key="2">
    <source>
        <dbReference type="Proteomes" id="UP000294614"/>
    </source>
</evidence>
<comment type="caution">
    <text evidence="1">The sequence shown here is derived from an EMBL/GenBank/DDBJ whole genome shotgun (WGS) entry which is preliminary data.</text>
</comment>
<dbReference type="PROSITE" id="PS51257">
    <property type="entry name" value="PROKAR_LIPOPROTEIN"/>
    <property type="match status" value="1"/>
</dbReference>
<protein>
    <recommendedName>
        <fullName evidence="3">Fibronectin type-III domain-containing protein</fullName>
    </recommendedName>
</protein>
<keyword evidence="2" id="KW-1185">Reference proteome</keyword>
<dbReference type="EMBL" id="SMGG01000003">
    <property type="protein sequence ID" value="TCK61765.1"/>
    <property type="molecule type" value="Genomic_DNA"/>
</dbReference>
<sequence>MRYVSILLLSLFVLSACGKRTEPVPKSVLFDMTPPAKVVVSVTDEGVRIENQEAEKLKIEKGVSEGEECSVFTRLVTIDPKSVYVDTEVQAGTRYFYRLRKKSIKYGVLSEPYMAKVVYAKPMKINSADYKKDGDFYTVTIVTQDNFTRFDAYSGGKTIAQTGGKTLRFTAGDVKDNAFTLILTDYEGNKGIPYEVAVPVEKTLMPPAAVATVSVLNIGRDIRIVWTDSERAQSYNVKACVNVSCETFSTQATSVAYPKQIKSCLDISVTAVNADGESAPKKIRYCKPEEE</sequence>
<gene>
    <name evidence="1" type="ORF">C8D98_0271</name>
</gene>
<evidence type="ECO:0000313" key="1">
    <source>
        <dbReference type="EMBL" id="TCK61765.1"/>
    </source>
</evidence>
<organism evidence="1 2">
    <name type="scientific">Seleniivibrio woodruffii</name>
    <dbReference type="NCBI Taxonomy" id="1078050"/>
    <lineage>
        <taxon>Bacteria</taxon>
        <taxon>Pseudomonadati</taxon>
        <taxon>Deferribacterota</taxon>
        <taxon>Deferribacteres</taxon>
        <taxon>Deferribacterales</taxon>
        <taxon>Geovibrionaceae</taxon>
        <taxon>Seleniivibrio</taxon>
    </lineage>
</organism>
<dbReference type="OrthoDB" id="2442444at2"/>
<name>A0A4R1KBB9_9BACT</name>
<dbReference type="RefSeq" id="WP_132871318.1">
    <property type="nucleotide sequence ID" value="NZ_SMGG01000003.1"/>
</dbReference>
<proteinExistence type="predicted"/>
<dbReference type="Proteomes" id="UP000294614">
    <property type="component" value="Unassembled WGS sequence"/>
</dbReference>
<reference evidence="1 2" key="1">
    <citation type="submission" date="2019-03" db="EMBL/GenBank/DDBJ databases">
        <title>Genomic Encyclopedia of Type Strains, Phase IV (KMG-IV): sequencing the most valuable type-strain genomes for metagenomic binning, comparative biology and taxonomic classification.</title>
        <authorList>
            <person name="Goeker M."/>
        </authorList>
    </citation>
    <scope>NUCLEOTIDE SEQUENCE [LARGE SCALE GENOMIC DNA]</scope>
    <source>
        <strain evidence="1 2">DSM 24984</strain>
    </source>
</reference>
<accession>A0A4R1KBB9</accession>
<dbReference type="AlphaFoldDB" id="A0A4R1KBB9"/>